<protein>
    <submittedName>
        <fullName evidence="2">Uncharacterized protein</fullName>
    </submittedName>
</protein>
<dbReference type="EMBL" id="JANPWB010000004">
    <property type="protein sequence ID" value="KAJ1192915.1"/>
    <property type="molecule type" value="Genomic_DNA"/>
</dbReference>
<dbReference type="Proteomes" id="UP001066276">
    <property type="component" value="Chromosome 2_2"/>
</dbReference>
<feature type="non-terminal residue" evidence="2">
    <location>
        <position position="1"/>
    </location>
</feature>
<gene>
    <name evidence="2" type="ORF">NDU88_002221</name>
</gene>
<sequence>DDKEKERKPQVCQKGDAQTHSPQEGSSNKGPSKKNTTQPVPTQPKHQSETQLSKVTLQQRLNEDSGRQGDLVDAEEGNA</sequence>
<feature type="region of interest" description="Disordered" evidence="1">
    <location>
        <begin position="1"/>
        <end position="79"/>
    </location>
</feature>
<feature type="non-terminal residue" evidence="2">
    <location>
        <position position="79"/>
    </location>
</feature>
<name>A0AAV7UXR0_PLEWA</name>
<accession>A0AAV7UXR0</accession>
<evidence type="ECO:0000313" key="3">
    <source>
        <dbReference type="Proteomes" id="UP001066276"/>
    </source>
</evidence>
<feature type="compositionally biased region" description="Polar residues" evidence="1">
    <location>
        <begin position="49"/>
        <end position="60"/>
    </location>
</feature>
<proteinExistence type="predicted"/>
<dbReference type="AlphaFoldDB" id="A0AAV7UXR0"/>
<evidence type="ECO:0000256" key="1">
    <source>
        <dbReference type="SAM" id="MobiDB-lite"/>
    </source>
</evidence>
<evidence type="ECO:0000313" key="2">
    <source>
        <dbReference type="EMBL" id="KAJ1192915.1"/>
    </source>
</evidence>
<reference evidence="2" key="1">
    <citation type="journal article" date="2022" name="bioRxiv">
        <title>Sequencing and chromosome-scale assembly of the giantPleurodeles waltlgenome.</title>
        <authorList>
            <person name="Brown T."/>
            <person name="Elewa A."/>
            <person name="Iarovenko S."/>
            <person name="Subramanian E."/>
            <person name="Araus A.J."/>
            <person name="Petzold A."/>
            <person name="Susuki M."/>
            <person name="Suzuki K.-i.T."/>
            <person name="Hayashi T."/>
            <person name="Toyoda A."/>
            <person name="Oliveira C."/>
            <person name="Osipova E."/>
            <person name="Leigh N.D."/>
            <person name="Simon A."/>
            <person name="Yun M.H."/>
        </authorList>
    </citation>
    <scope>NUCLEOTIDE SEQUENCE</scope>
    <source>
        <strain evidence="2">20211129_DDA</strain>
        <tissue evidence="2">Liver</tissue>
    </source>
</reference>
<organism evidence="2 3">
    <name type="scientific">Pleurodeles waltl</name>
    <name type="common">Iberian ribbed newt</name>
    <dbReference type="NCBI Taxonomy" id="8319"/>
    <lineage>
        <taxon>Eukaryota</taxon>
        <taxon>Metazoa</taxon>
        <taxon>Chordata</taxon>
        <taxon>Craniata</taxon>
        <taxon>Vertebrata</taxon>
        <taxon>Euteleostomi</taxon>
        <taxon>Amphibia</taxon>
        <taxon>Batrachia</taxon>
        <taxon>Caudata</taxon>
        <taxon>Salamandroidea</taxon>
        <taxon>Salamandridae</taxon>
        <taxon>Pleurodelinae</taxon>
        <taxon>Pleurodeles</taxon>
    </lineage>
</organism>
<feature type="compositionally biased region" description="Polar residues" evidence="1">
    <location>
        <begin position="16"/>
        <end position="40"/>
    </location>
</feature>
<keyword evidence="3" id="KW-1185">Reference proteome</keyword>
<comment type="caution">
    <text evidence="2">The sequence shown here is derived from an EMBL/GenBank/DDBJ whole genome shotgun (WGS) entry which is preliminary data.</text>
</comment>